<evidence type="ECO:0000256" key="3">
    <source>
        <dbReference type="ARBA" id="ARBA00022741"/>
    </source>
</evidence>
<evidence type="ECO:0000256" key="4">
    <source>
        <dbReference type="ARBA" id="ARBA00022800"/>
    </source>
</evidence>
<accession>A0A1I7KYB6</accession>
<dbReference type="OrthoDB" id="9802323at2"/>
<dbReference type="GO" id="GO:0005525">
    <property type="term" value="F:GTP binding"/>
    <property type="evidence" value="ECO:0007669"/>
    <property type="project" value="UniProtKB-KW"/>
</dbReference>
<evidence type="ECO:0000256" key="5">
    <source>
        <dbReference type="ARBA" id="ARBA00023134"/>
    </source>
</evidence>
<gene>
    <name evidence="11" type="primary">rtcB</name>
    <name evidence="12" type="ORF">SAMN05216552_10217</name>
</gene>
<evidence type="ECO:0000256" key="6">
    <source>
        <dbReference type="ARBA" id="ARBA00023211"/>
    </source>
</evidence>
<feature type="binding site" evidence="9">
    <location>
        <begin position="317"/>
        <end position="320"/>
    </location>
    <ligand>
        <name>GMP</name>
        <dbReference type="ChEBI" id="CHEBI:58115"/>
    </ligand>
</feature>
<dbReference type="NCBIfam" id="TIGR03073">
    <property type="entry name" value="release_rtcB"/>
    <property type="match status" value="1"/>
</dbReference>
<comment type="similarity">
    <text evidence="11">Belongs to the RtcB family.</text>
</comment>
<feature type="binding site" evidence="9">
    <location>
        <begin position="157"/>
        <end position="161"/>
    </location>
    <ligand>
        <name>GMP</name>
        <dbReference type="ChEBI" id="CHEBI:58115"/>
    </ligand>
</feature>
<keyword evidence="2 10" id="KW-0479">Metal-binding</keyword>
<keyword evidence="13" id="KW-1185">Reference proteome</keyword>
<evidence type="ECO:0000256" key="8">
    <source>
        <dbReference type="PIRSR" id="PIRSR601233-1"/>
    </source>
</evidence>
<dbReference type="GO" id="GO:0006396">
    <property type="term" value="P:RNA processing"/>
    <property type="evidence" value="ECO:0007669"/>
    <property type="project" value="InterPro"/>
</dbReference>
<keyword evidence="6 10" id="KW-0464">Manganese</keyword>
<evidence type="ECO:0000256" key="7">
    <source>
        <dbReference type="ARBA" id="ARBA00047746"/>
    </source>
</evidence>
<dbReference type="Proteomes" id="UP000199391">
    <property type="component" value="Unassembled WGS sequence"/>
</dbReference>
<keyword evidence="1 11" id="KW-0436">Ligase</keyword>
<dbReference type="GO" id="GO:0046872">
    <property type="term" value="F:metal ion binding"/>
    <property type="evidence" value="ECO:0007669"/>
    <property type="project" value="UniProtKB-UniRule"/>
</dbReference>
<feature type="binding site" evidence="9">
    <location>
        <begin position="260"/>
        <end position="261"/>
    </location>
    <ligand>
        <name>GMP</name>
        <dbReference type="ChEBI" id="CHEBI:58115"/>
    </ligand>
</feature>
<feature type="binding site" evidence="10">
    <location>
        <position position="74"/>
    </location>
    <ligand>
        <name>Mn(2+)</name>
        <dbReference type="ChEBI" id="CHEBI:29035"/>
        <label>1</label>
    </ligand>
</feature>
<dbReference type="Gene3D" id="3.90.1860.10">
    <property type="entry name" value="tRNA-splicing ligase RtcB"/>
    <property type="match status" value="1"/>
</dbReference>
<dbReference type="GO" id="GO:0170057">
    <property type="term" value="F:RNA ligase (GTP) activity"/>
    <property type="evidence" value="ECO:0007669"/>
    <property type="project" value="UniProtKB-EC"/>
</dbReference>
<feature type="binding site" evidence="10">
    <location>
        <position position="158"/>
    </location>
    <ligand>
        <name>Mn(2+)</name>
        <dbReference type="ChEBI" id="CHEBI:29035"/>
        <label>1</label>
    </ligand>
</feature>
<feature type="binding site" evidence="9">
    <location>
        <position position="298"/>
    </location>
    <ligand>
        <name>GMP</name>
        <dbReference type="ChEBI" id="CHEBI:58115"/>
    </ligand>
</feature>
<dbReference type="EMBL" id="FPBO01000021">
    <property type="protein sequence ID" value="SFV02430.1"/>
    <property type="molecule type" value="Genomic_DNA"/>
</dbReference>
<dbReference type="PANTHER" id="PTHR11118:SF1">
    <property type="entry name" value="RNA-SPLICING LIGASE RTCB HOMOLOG"/>
    <property type="match status" value="1"/>
</dbReference>
<protein>
    <recommendedName>
        <fullName evidence="11">tRNA-splicing ligase RtcB</fullName>
        <ecNumber evidence="11">6.5.1.-</ecNumber>
    </recommendedName>
</protein>
<dbReference type="GO" id="GO:0003972">
    <property type="term" value="F:RNA ligase (ATP) activity"/>
    <property type="evidence" value="ECO:0007669"/>
    <property type="project" value="TreeGrafter"/>
</dbReference>
<feature type="binding site" evidence="9">
    <location>
        <position position="395"/>
    </location>
    <ligand>
        <name>GMP</name>
        <dbReference type="ChEBI" id="CHEBI:58115"/>
    </ligand>
</feature>
<evidence type="ECO:0000256" key="11">
    <source>
        <dbReference type="RuleBase" id="RU371113"/>
    </source>
</evidence>
<evidence type="ECO:0000256" key="2">
    <source>
        <dbReference type="ARBA" id="ARBA00022723"/>
    </source>
</evidence>
<evidence type="ECO:0000256" key="1">
    <source>
        <dbReference type="ARBA" id="ARBA00022598"/>
    </source>
</evidence>
<comment type="subunit">
    <text evidence="11">Monomer.</text>
</comment>
<dbReference type="InterPro" id="IPR001233">
    <property type="entry name" value="RtcB"/>
</dbReference>
<evidence type="ECO:0000313" key="13">
    <source>
        <dbReference type="Proteomes" id="UP000199391"/>
    </source>
</evidence>
<dbReference type="EC" id="6.5.1.-" evidence="11"/>
<proteinExistence type="inferred from homology"/>
<feature type="binding site" evidence="10">
    <location>
        <position position="189"/>
    </location>
    <ligand>
        <name>Mn(2+)</name>
        <dbReference type="ChEBI" id="CHEBI:29035"/>
        <label>2</label>
    </ligand>
</feature>
<reference evidence="13" key="1">
    <citation type="submission" date="2016-10" db="EMBL/GenBank/DDBJ databases">
        <authorList>
            <person name="Varghese N."/>
            <person name="Submissions S."/>
        </authorList>
    </citation>
    <scope>NUCLEOTIDE SEQUENCE [LARGE SCALE GENOMIC DNA]</scope>
    <source>
        <strain evidence="13">CGMCC 1.11014</strain>
    </source>
</reference>
<feature type="active site" description="GMP-histidine intermediate" evidence="8">
    <location>
        <position position="317"/>
    </location>
</feature>
<dbReference type="NCBIfam" id="NF007153">
    <property type="entry name" value="PRK09588.1"/>
    <property type="match status" value="1"/>
</dbReference>
<dbReference type="AlphaFoldDB" id="A0A1I7KYB6"/>
<comment type="catalytic activity">
    <reaction evidence="7">
        <text>a 3'-end 3'-phospho-ribonucleotide-RNA + a 5'-end dephospho-ribonucleoside-RNA + GTP = a ribonucleotidyl-ribonucleotide-RNA + GMP + diphosphate</text>
        <dbReference type="Rhea" id="RHEA:68076"/>
        <dbReference type="Rhea" id="RHEA-COMP:10463"/>
        <dbReference type="Rhea" id="RHEA-COMP:13936"/>
        <dbReference type="Rhea" id="RHEA-COMP:17355"/>
        <dbReference type="ChEBI" id="CHEBI:33019"/>
        <dbReference type="ChEBI" id="CHEBI:37565"/>
        <dbReference type="ChEBI" id="CHEBI:58115"/>
        <dbReference type="ChEBI" id="CHEBI:83062"/>
        <dbReference type="ChEBI" id="CHEBI:138284"/>
        <dbReference type="ChEBI" id="CHEBI:173118"/>
        <dbReference type="EC" id="6.5.1.8"/>
    </reaction>
</comment>
<dbReference type="InterPro" id="IPR017510">
    <property type="entry name" value="RtcB2"/>
</dbReference>
<dbReference type="InterPro" id="IPR036025">
    <property type="entry name" value="RtcB-like_sf"/>
</dbReference>
<keyword evidence="5 9" id="KW-0342">GTP-binding</keyword>
<dbReference type="STRING" id="1035707.SAMN05216552_10217"/>
<evidence type="ECO:0000256" key="9">
    <source>
        <dbReference type="PIRSR" id="PIRSR601233-2"/>
    </source>
</evidence>
<comment type="cofactor">
    <cofactor evidence="10 11">
        <name>Mn(2+)</name>
        <dbReference type="ChEBI" id="CHEBI:29035"/>
    </cofactor>
    <text evidence="10 11">Binds 2 manganese ions per subunit.</text>
</comment>
<evidence type="ECO:0000313" key="12">
    <source>
        <dbReference type="EMBL" id="SFV02430.1"/>
    </source>
</evidence>
<name>A0A1I7KYB6_9BURK</name>
<evidence type="ECO:0000256" key="10">
    <source>
        <dbReference type="PIRSR" id="PIRSR601233-3"/>
    </source>
</evidence>
<feature type="binding site" evidence="10">
    <location>
        <position position="260"/>
    </location>
    <ligand>
        <name>Mn(2+)</name>
        <dbReference type="ChEBI" id="CHEBI:29035"/>
        <label>2</label>
    </ligand>
</feature>
<dbReference type="RefSeq" id="WP_093557426.1">
    <property type="nucleotide sequence ID" value="NZ_FPBO01000021.1"/>
</dbReference>
<dbReference type="PANTHER" id="PTHR11118">
    <property type="entry name" value="RNA-SPLICING LIGASE RTCB HOMOLOG"/>
    <property type="match status" value="1"/>
</dbReference>
<dbReference type="Pfam" id="PF01139">
    <property type="entry name" value="RtcB"/>
    <property type="match status" value="2"/>
</dbReference>
<keyword evidence="4" id="KW-0692">RNA repair</keyword>
<dbReference type="GO" id="GO:0042245">
    <property type="term" value="P:RNA repair"/>
    <property type="evidence" value="ECO:0007669"/>
    <property type="project" value="UniProtKB-KW"/>
</dbReference>
<dbReference type="SUPFAM" id="SSF103365">
    <property type="entry name" value="Hypothetical protein PH1602"/>
    <property type="match status" value="1"/>
</dbReference>
<sequence>MGKFIRILSDRASVVASDDLWLEGAALQQLQTTSQLSGMRRVVGLPDLHPGRGYPVGASFFSVGRFYPALCGGDIGCGVGLWQTGLVAGKVKLDKLDKQIGNLDAPPDDAELARMDGLQGASGGAIGDSLAALERELAAAGLDASSMRSLGTIGLGNHFVELQSVAGVENQELFDGAGLHAKRLQLLVHSGSRGLGQVVLRQHVDRHSHAGLEQDTPEARDYLRRHDAALAYAHLNRRLIALRVLQRLRTEGEMALDVDHNLVTPAVIDGEAGWLHRKGANPSDRGLVMLPGSRGDYSHLLRPLPAPDAASLQSLAHGAGRKWMRTDCKERLQRKATPAQLARTAFGGRVICEDKGLIYEEAPQAYKDVGSVLESMRGAGLVEAVARFQPLLTYKTRGECC</sequence>
<keyword evidence="3 9" id="KW-0547">Nucleotide-binding</keyword>
<organism evidence="12 13">
    <name type="scientific">Pseudoduganella namucuonensis</name>
    <dbReference type="NCBI Taxonomy" id="1035707"/>
    <lineage>
        <taxon>Bacteria</taxon>
        <taxon>Pseudomonadati</taxon>
        <taxon>Pseudomonadota</taxon>
        <taxon>Betaproteobacteria</taxon>
        <taxon>Burkholderiales</taxon>
        <taxon>Oxalobacteraceae</taxon>
        <taxon>Telluria group</taxon>
        <taxon>Pseudoduganella</taxon>
    </lineage>
</organism>